<dbReference type="HOGENOM" id="CLU_001011_1_1_1"/>
<keyword evidence="7" id="KW-1185">Reference proteome</keyword>
<keyword evidence="2" id="KW-0819">tRNA processing</keyword>
<evidence type="ECO:0000256" key="1">
    <source>
        <dbReference type="ARBA" id="ARBA00010409"/>
    </source>
</evidence>
<dbReference type="InterPro" id="IPR051954">
    <property type="entry name" value="tRNA_methyltransferase_THADA"/>
</dbReference>
<dbReference type="Pfam" id="PF26523">
    <property type="entry name" value="Trm732_C"/>
    <property type="match status" value="1"/>
</dbReference>
<feature type="domain" description="tRNA (32-2'-O)-methyltransferase regulator THADA-like TPR repeats region" evidence="4">
    <location>
        <begin position="292"/>
        <end position="562"/>
    </location>
</feature>
<dbReference type="PANTHER" id="PTHR14387">
    <property type="entry name" value="THADA/DEATH RECEPTOR INTERACTING PROTEIN"/>
    <property type="match status" value="1"/>
</dbReference>
<dbReference type="GO" id="GO:0030488">
    <property type="term" value="P:tRNA methylation"/>
    <property type="evidence" value="ECO:0007669"/>
    <property type="project" value="TreeGrafter"/>
</dbReference>
<gene>
    <name evidence="6" type="ORF">PMAA_022310</name>
</gene>
<dbReference type="GO" id="GO:0005829">
    <property type="term" value="C:cytosol"/>
    <property type="evidence" value="ECO:0007669"/>
    <property type="project" value="TreeGrafter"/>
</dbReference>
<dbReference type="STRING" id="441960.B6Q505"/>
<evidence type="ECO:0000313" key="6">
    <source>
        <dbReference type="EMBL" id="EEA27348.1"/>
    </source>
</evidence>
<name>B6Q505_TALMQ</name>
<dbReference type="InterPro" id="IPR019442">
    <property type="entry name" value="THADA/TRM732_DUF2428"/>
</dbReference>
<dbReference type="PhylomeDB" id="B6Q505"/>
<feature type="domain" description="DUF2428" evidence="3">
    <location>
        <begin position="710"/>
        <end position="947"/>
    </location>
</feature>
<dbReference type="OrthoDB" id="289314at2759"/>
<dbReference type="SUPFAM" id="SSF48371">
    <property type="entry name" value="ARM repeat"/>
    <property type="match status" value="1"/>
</dbReference>
<accession>B6Q505</accession>
<organism evidence="6 7">
    <name type="scientific">Talaromyces marneffei (strain ATCC 18224 / CBS 334.59 / QM 7333)</name>
    <name type="common">Penicillium marneffei</name>
    <dbReference type="NCBI Taxonomy" id="441960"/>
    <lineage>
        <taxon>Eukaryota</taxon>
        <taxon>Fungi</taxon>
        <taxon>Dikarya</taxon>
        <taxon>Ascomycota</taxon>
        <taxon>Pezizomycotina</taxon>
        <taxon>Eurotiomycetes</taxon>
        <taxon>Eurotiomycetidae</taxon>
        <taxon>Eurotiales</taxon>
        <taxon>Trichocomaceae</taxon>
        <taxon>Talaromyces</taxon>
        <taxon>Talaromyces sect. Talaromyces</taxon>
    </lineage>
</organism>
<reference evidence="7" key="1">
    <citation type="journal article" date="2015" name="Genome Announc.">
        <title>Genome sequence of the AIDS-associated pathogen Penicillium marneffei (ATCC18224) and its near taxonomic relative Talaromyces stipitatus (ATCC10500).</title>
        <authorList>
            <person name="Nierman W.C."/>
            <person name="Fedorova-Abrams N.D."/>
            <person name="Andrianopoulos A."/>
        </authorList>
    </citation>
    <scope>NUCLEOTIDE SEQUENCE [LARGE SCALE GENOMIC DNA]</scope>
    <source>
        <strain evidence="7">ATCC 18224 / CBS 334.59 / QM 7333</strain>
    </source>
</reference>
<dbReference type="Proteomes" id="UP000001294">
    <property type="component" value="Unassembled WGS sequence"/>
</dbReference>
<dbReference type="Pfam" id="PF10350">
    <property type="entry name" value="DUF2428"/>
    <property type="match status" value="1"/>
</dbReference>
<evidence type="ECO:0000259" key="4">
    <source>
        <dbReference type="Pfam" id="PF25150"/>
    </source>
</evidence>
<sequence>MTVPEANLAGGDSQDVNADIKSFSTDIQLVPEEVLLRICKGPLKTFVQTCQNEQQVKCAWESLFLTFSTRSMSKGQTQAACNAVIHFLESASSSSISTTKDMAYSNQTWLAVFEVVLVRFDDTTPKPMKQVLSGLFKFLKKHPDAAEARRIQAGLMDKIMPSIILADPRSRLKSSLVSLERLVRESGMSTSTLMSLTYDWLVVHYDEWQSLYARHCQALSVDISPLHGTNVGYDDVNISVKHSISTIFSLAILIHAKEHGFMSTGGSLMAFLHKNAGEENKDPGQSSYPLTSWIRPTKHIMLENMEYLELFSRSILLPLLEANIKAFRAFIAGLPLDPVLSGNMEGAGTVDEFILLFSALGVGKKIGFVHEDQFEKRTAATRNVDIVDILILKSDVLGHFLLHNEPRVRLLAFSLLTTAPVMSKPISAIALNSIIEGLSSINADSDSYIRQEIMSYMRKLMLRLRGPGVLKDFMEKEGKDSKIFMERYTDFLEKELLPTASYQRHISALKSILLVLKTGVDPNATHVPQEDQLLWRYKVNILRPSLFRLLVDLLLDPFEEVRATALSLIGLFPSQLSSQAEESPFHDGFDVAERLVTALTRAEALASRTSRADHADTVARLYHALYSTAKDGHQTATEASWFSTKLGVVNEVLRRLEVKLSQEIGPFQTSVRDAPLHGHTSALRYIVATPKFYTSISGSTDKYDSSWRRVHDRIVAICENIWTKVKPVLCIDSPEGHTDELTDDFMVGPKDLLSYSWRALKDSSLLLHAIVSNASYAPNSGHDELQRADFETIGTLSFVQLSELRHRGAFSTVAQTFAACCLRCAENPNPEISSLPDMWYQNSLKMIQHHASKLTRRSAGLPALVTGICISKSGDPLFGKIMNDLQDIARTPAAQASSYNELSLPQVHAMNCLKDILATSKLTSNTENYIMPVLRLGADSLSSPIWAIRNCGLMLFHASMNKMCVRRPGVPFGFSGASGVEPNMSLAFPKYEGLTQLLAQLLASADEARDDGKEPERGILASNETEKVFPALGIIAEKVPSTSDDDDDLLRGLVIHHIKSTIWAVREQAARVYASLLRFNDMLSSINVLMNVDLAKLSQIHFHGKILCARYTLLRMWHSTLWCDNVDEILATVRKAFTGFFPYIRSPFGQATLFDILVDVLESNIGSSKEVTTKITQFVSEFINSYSLEHGLAELVNSGPQSPDRINAMRAESLLRRSLTWCVLLNNALSIAVSTEDTSPAGLMGPFFDLSASDTGAACWILERIRLVFPSYEGQKEFLGLYLLVLLQSFHEENIKAQTALNLAEILEDALEKGIEVEFASKWARVSDHLSIQSEENIWSRELTENVLRLQGSLLTLKYMHAENMVSTTETHGELNSLDIRRWAVSLRSALSEETVFTARFSAIMSLKTFSQILRKHDQTADTTSASLEIYLILYDMLNDDDDELRSLSAPIASWILSHSAIFPNQTVTLGALPASESLVDFIIGNYATQPALFKHVVRRLMKETVSYKQQTDFKSFEALFEDYSKESLALFEEEKQNLFIDDVREIDTWTKVFKHLDKLAYDQTTISKLAAWVSDGLKYLNDKVSSSMVDGQEDDVLGWTSKPEVYTLGCLLFSVASLLIAISDKEESGSFKSTLKTLYERGQMISLHPQWLDRIQAAISVEENN</sequence>
<dbReference type="InterPro" id="IPR016024">
    <property type="entry name" value="ARM-type_fold"/>
</dbReference>
<evidence type="ECO:0000313" key="7">
    <source>
        <dbReference type="Proteomes" id="UP000001294"/>
    </source>
</evidence>
<comment type="similarity">
    <text evidence="1">Belongs to the THADA family.</text>
</comment>
<evidence type="ECO:0000256" key="2">
    <source>
        <dbReference type="ARBA" id="ARBA00022694"/>
    </source>
</evidence>
<evidence type="ECO:0000259" key="5">
    <source>
        <dbReference type="Pfam" id="PF25151"/>
    </source>
</evidence>
<evidence type="ECO:0000259" key="3">
    <source>
        <dbReference type="Pfam" id="PF10350"/>
    </source>
</evidence>
<dbReference type="InterPro" id="IPR056842">
    <property type="entry name" value="THADA-like_TPR_C"/>
</dbReference>
<dbReference type="VEuPathDB" id="FungiDB:PMAA_022310"/>
<dbReference type="PANTHER" id="PTHR14387:SF0">
    <property type="entry name" value="DUF2428 DOMAIN-CONTAINING PROTEIN"/>
    <property type="match status" value="1"/>
</dbReference>
<dbReference type="InterPro" id="IPR056843">
    <property type="entry name" value="THADA-like_TPR"/>
</dbReference>
<protein>
    <submittedName>
        <fullName evidence="6">HEAT repeat protein</fullName>
    </submittedName>
</protein>
<proteinExistence type="inferred from homology"/>
<feature type="domain" description="tRNA (32-2'-O)-methyltransferase regulator THADA-like C-terminal TPR repeats region" evidence="5">
    <location>
        <begin position="949"/>
        <end position="1111"/>
    </location>
</feature>
<dbReference type="Pfam" id="PF25150">
    <property type="entry name" value="TPR_Trm732"/>
    <property type="match status" value="1"/>
</dbReference>
<dbReference type="EMBL" id="DS995899">
    <property type="protein sequence ID" value="EEA27348.1"/>
    <property type="molecule type" value="Genomic_DNA"/>
</dbReference>
<dbReference type="Pfam" id="PF25151">
    <property type="entry name" value="TPR_Trm732_C"/>
    <property type="match status" value="1"/>
</dbReference>